<keyword evidence="1" id="KW-0479">Metal-binding</keyword>
<dbReference type="EMBL" id="JBHUCM010000019">
    <property type="protein sequence ID" value="MFD1540380.1"/>
    <property type="molecule type" value="Genomic_DNA"/>
</dbReference>
<organism evidence="4 5">
    <name type="scientific">Nonomuraea guangzhouensis</name>
    <dbReference type="NCBI Taxonomy" id="1291555"/>
    <lineage>
        <taxon>Bacteria</taxon>
        <taxon>Bacillati</taxon>
        <taxon>Actinomycetota</taxon>
        <taxon>Actinomycetes</taxon>
        <taxon>Streptosporangiales</taxon>
        <taxon>Streptosporangiaceae</taxon>
        <taxon>Nonomuraea</taxon>
    </lineage>
</organism>
<dbReference type="Proteomes" id="UP001597097">
    <property type="component" value="Unassembled WGS sequence"/>
</dbReference>
<dbReference type="Pfam" id="PF00127">
    <property type="entry name" value="Copper-bind"/>
    <property type="match status" value="1"/>
</dbReference>
<evidence type="ECO:0000313" key="4">
    <source>
        <dbReference type="EMBL" id="MFD1540380.1"/>
    </source>
</evidence>
<keyword evidence="5" id="KW-1185">Reference proteome</keyword>
<evidence type="ECO:0000256" key="1">
    <source>
        <dbReference type="ARBA" id="ARBA00022723"/>
    </source>
</evidence>
<evidence type="ECO:0000313" key="5">
    <source>
        <dbReference type="Proteomes" id="UP001597097"/>
    </source>
</evidence>
<name>A0ABW4GC78_9ACTN</name>
<gene>
    <name evidence="4" type="ORF">ACFSJ0_25220</name>
</gene>
<evidence type="ECO:0000259" key="3">
    <source>
        <dbReference type="Pfam" id="PF00127"/>
    </source>
</evidence>
<accession>A0ABW4GC78</accession>
<evidence type="ECO:0000256" key="2">
    <source>
        <dbReference type="ARBA" id="ARBA00023008"/>
    </source>
</evidence>
<sequence>MSAAIRSRGTPRLATGLVAAALTLAVGGGTTAAAMPRAWASVTPVTVTEREFSLTLSTKNFTPGTYIFTINNAGTASHGLSIKGPGVNSTSSIVSGGKSTKLTVALKKGTYELWCPVDNHRSMGMMTTISVK</sequence>
<reference evidence="5" key="1">
    <citation type="journal article" date="2019" name="Int. J. Syst. Evol. Microbiol.">
        <title>The Global Catalogue of Microorganisms (GCM) 10K type strain sequencing project: providing services to taxonomists for standard genome sequencing and annotation.</title>
        <authorList>
            <consortium name="The Broad Institute Genomics Platform"/>
            <consortium name="The Broad Institute Genome Sequencing Center for Infectious Disease"/>
            <person name="Wu L."/>
            <person name="Ma J."/>
        </authorList>
    </citation>
    <scope>NUCLEOTIDE SEQUENCE [LARGE SCALE GENOMIC DNA]</scope>
    <source>
        <strain evidence="5">CGMCC 1.15399</strain>
    </source>
</reference>
<dbReference type="RefSeq" id="WP_219526829.1">
    <property type="nucleotide sequence ID" value="NZ_JAHKRM010000001.1"/>
</dbReference>
<protein>
    <submittedName>
        <fullName evidence="4">Plastocyanin/azurin family copper-binding protein</fullName>
    </submittedName>
</protein>
<dbReference type="InterPro" id="IPR000923">
    <property type="entry name" value="BlueCu_1"/>
</dbReference>
<proteinExistence type="predicted"/>
<feature type="domain" description="Blue (type 1) copper" evidence="3">
    <location>
        <begin position="89"/>
        <end position="132"/>
    </location>
</feature>
<comment type="caution">
    <text evidence="4">The sequence shown here is derived from an EMBL/GenBank/DDBJ whole genome shotgun (WGS) entry which is preliminary data.</text>
</comment>
<keyword evidence="2" id="KW-0186">Copper</keyword>